<dbReference type="GO" id="GO:0008198">
    <property type="term" value="F:ferrous iron binding"/>
    <property type="evidence" value="ECO:0007669"/>
    <property type="project" value="TreeGrafter"/>
</dbReference>
<keyword evidence="4" id="KW-1185">Reference proteome</keyword>
<name>A0A1V8SB88_9PEZI</name>
<dbReference type="PANTHER" id="PTHR31573">
    <property type="entry name" value="ALPHA-KETOGLUTARATE-DEPENDENT DIOXYGENASE ALKB HOMOLOG 2"/>
    <property type="match status" value="1"/>
</dbReference>
<dbReference type="STRING" id="1507870.A0A1V8SB88"/>
<protein>
    <recommendedName>
        <fullName evidence="2">Alpha-ketoglutarate-dependent dioxygenase AlkB-like domain-containing protein</fullName>
    </recommendedName>
</protein>
<dbReference type="AlphaFoldDB" id="A0A1V8SB88"/>
<dbReference type="InterPro" id="IPR037151">
    <property type="entry name" value="AlkB-like_sf"/>
</dbReference>
<evidence type="ECO:0000256" key="1">
    <source>
        <dbReference type="SAM" id="MobiDB-lite"/>
    </source>
</evidence>
<evidence type="ECO:0000313" key="3">
    <source>
        <dbReference type="EMBL" id="OQN96392.1"/>
    </source>
</evidence>
<feature type="region of interest" description="Disordered" evidence="1">
    <location>
        <begin position="247"/>
        <end position="269"/>
    </location>
</feature>
<feature type="compositionally biased region" description="Basic and acidic residues" evidence="1">
    <location>
        <begin position="175"/>
        <end position="189"/>
    </location>
</feature>
<dbReference type="GO" id="GO:0035516">
    <property type="term" value="F:broad specificity oxidative DNA demethylase activity"/>
    <property type="evidence" value="ECO:0007669"/>
    <property type="project" value="TreeGrafter"/>
</dbReference>
<dbReference type="EMBL" id="NAJO01000067">
    <property type="protein sequence ID" value="OQN96392.1"/>
    <property type="molecule type" value="Genomic_DNA"/>
</dbReference>
<dbReference type="InterPro" id="IPR027450">
    <property type="entry name" value="AlkB-like"/>
</dbReference>
<proteinExistence type="predicted"/>
<feature type="compositionally biased region" description="Acidic residues" evidence="1">
    <location>
        <begin position="52"/>
        <end position="64"/>
    </location>
</feature>
<feature type="domain" description="Alpha-ketoglutarate-dependent dioxygenase AlkB-like" evidence="2">
    <location>
        <begin position="899"/>
        <end position="1063"/>
    </location>
</feature>
<feature type="compositionally biased region" description="Polar residues" evidence="1">
    <location>
        <begin position="83"/>
        <end position="104"/>
    </location>
</feature>
<accession>A0A1V8SB88</accession>
<dbReference type="GO" id="GO:0006307">
    <property type="term" value="P:DNA alkylation repair"/>
    <property type="evidence" value="ECO:0007669"/>
    <property type="project" value="TreeGrafter"/>
</dbReference>
<dbReference type="InParanoid" id="A0A1V8SB88"/>
<comment type="caution">
    <text evidence="3">The sequence shown here is derived from an EMBL/GenBank/DDBJ whole genome shotgun (WGS) entry which is preliminary data.</text>
</comment>
<feature type="compositionally biased region" description="Low complexity" evidence="1">
    <location>
        <begin position="29"/>
        <end position="51"/>
    </location>
</feature>
<sequence length="1119" mass="123651">MDDSNTTMQERREILAAQRNSMIDLEDVAATQSSSTSSHAGSTPGLTVASDASEDDADLTDLEDLPTPVSADEFSLLQQTLNTPSMNANAPSNPTIRTASTPDTAMTDAPALDSEAILSSKRVRKQTFRFGQDPATAEFIDHDTSYIIDRYSDADVSDTGRASKRKRGKPSQVTPERKSSKLSKSDAQHKLAAAKTAPTKASRAASAPKTAPRPKLVKAPMAGLKRKRSSTDDDVVVPPLRKVIKQLEDDDASEVSHHSEPETGPSAPALIVPALPTIAGLAQAIMANGNAPAQRKTTSRRKTLPAADGSAPSKPKAAPRRKTMPAADGTMPAKRAYTRRPKTTPAVGVITTEPSGAMENADTEAEVTEQFPIDTTYDDQMDPELLRISRELTSLRPIGERLPPRGQPPAWAPGRSELCETLDYFRKPQGGSYTNGGTLYGQLVDGNNTAREYVNANVMIVRAAGGMKCDEATGKWFQEKSHSMIDTHVKAVLNNKAHENPFPILAGNKHSGMPCNMDAWRYAVLDFFLVAEVWEEYVPRKSGRGEPLKAIKMRYERQNVSEPAWFTSDETDKPDVKLPEGCSMITRICQCCGKDSPQRYLLDWWCMRGECEQFWQRPSGERAPVVHHLDFHPAYLLHRREWKNAIPPFDLAPEPPKVGEISGDTLTAVNARGIVCPKCKRCNSRYKFWKWQCDTPGCGFELEPPHEIVQPAANPHSHSWTSVGSGPGVGRFKAASHIPIKVAHGFGFKAVRYELLPGQYVEVLKSNKSINAQPGGPDDMFRELQERDIGLECRIIRATRPIKKCRKFKKAAANEVSESEDLTEMPEDGEHLNEMTVDANGIVGQRMRGASLNFGMVYKFVGIGATFSFADAPRAIRWTRSYLSWVRRIIIGALGNRVRKDFNELLIIAYMEATGMNPHDDGEKGLGPEVGTLSLGGPADMKWFLKTRYLSQLANDGSFLDEAPLPYELLVASGFGHGKTHVHETRKNYDLRVECYEELQKLKVGEPTTDQTLEFRKQLAERIGGTTKQRQATCVVDVHLTHGDVCFMRGELVQKYFKHGVESLGLLRYALTVRDILRAHLTAAQWPAYGEEPDEILYDGSELRGPGDRDILEWYSALG</sequence>
<dbReference type="PANTHER" id="PTHR31573:SF4">
    <property type="entry name" value="FE2OG DIOXYGENASE DOMAIN-CONTAINING PROTEIN"/>
    <property type="match status" value="1"/>
</dbReference>
<dbReference type="GO" id="GO:0051747">
    <property type="term" value="F:cytosine C-5 DNA demethylase activity"/>
    <property type="evidence" value="ECO:0007669"/>
    <property type="project" value="TreeGrafter"/>
</dbReference>
<feature type="region of interest" description="Disordered" evidence="1">
    <location>
        <begin position="290"/>
        <end position="332"/>
    </location>
</feature>
<dbReference type="Gene3D" id="2.60.120.590">
    <property type="entry name" value="Alpha-ketoglutarate-dependent dioxygenase AlkB-like"/>
    <property type="match status" value="1"/>
</dbReference>
<feature type="region of interest" description="Disordered" evidence="1">
    <location>
        <begin position="1"/>
        <end position="69"/>
    </location>
</feature>
<dbReference type="Proteomes" id="UP000192596">
    <property type="component" value="Unassembled WGS sequence"/>
</dbReference>
<evidence type="ECO:0000313" key="4">
    <source>
        <dbReference type="Proteomes" id="UP000192596"/>
    </source>
</evidence>
<feature type="compositionally biased region" description="Low complexity" evidence="1">
    <location>
        <begin position="193"/>
        <end position="214"/>
    </location>
</feature>
<dbReference type="SUPFAM" id="SSF51197">
    <property type="entry name" value="Clavaminate synthase-like"/>
    <property type="match status" value="1"/>
</dbReference>
<dbReference type="OrthoDB" id="2163491at2759"/>
<dbReference type="InterPro" id="IPR032852">
    <property type="entry name" value="ALKBH2"/>
</dbReference>
<reference evidence="4" key="1">
    <citation type="submission" date="2017-03" db="EMBL/GenBank/DDBJ databases">
        <title>Genomes of endolithic fungi from Antarctica.</title>
        <authorList>
            <person name="Coleine C."/>
            <person name="Masonjones S."/>
            <person name="Stajich J.E."/>
        </authorList>
    </citation>
    <scope>NUCLEOTIDE SEQUENCE [LARGE SCALE GENOMIC DNA]</scope>
    <source>
        <strain evidence="4">CCFEE 5527</strain>
    </source>
</reference>
<feature type="region of interest" description="Disordered" evidence="1">
    <location>
        <begin position="155"/>
        <end position="235"/>
    </location>
</feature>
<organism evidence="3 4">
    <name type="scientific">Cryoendolithus antarcticus</name>
    <dbReference type="NCBI Taxonomy" id="1507870"/>
    <lineage>
        <taxon>Eukaryota</taxon>
        <taxon>Fungi</taxon>
        <taxon>Dikarya</taxon>
        <taxon>Ascomycota</taxon>
        <taxon>Pezizomycotina</taxon>
        <taxon>Dothideomycetes</taxon>
        <taxon>Dothideomycetidae</taxon>
        <taxon>Cladosporiales</taxon>
        <taxon>Cladosporiaceae</taxon>
        <taxon>Cryoendolithus</taxon>
    </lineage>
</organism>
<feature type="region of interest" description="Disordered" evidence="1">
    <location>
        <begin position="83"/>
        <end position="109"/>
    </location>
</feature>
<gene>
    <name evidence="3" type="ORF">B0A48_17644</name>
</gene>
<evidence type="ECO:0000259" key="2">
    <source>
        <dbReference type="Pfam" id="PF13532"/>
    </source>
</evidence>
<dbReference type="Pfam" id="PF13532">
    <property type="entry name" value="2OG-FeII_Oxy_2"/>
    <property type="match status" value="1"/>
</dbReference>